<accession>V9DA32</accession>
<comment type="cofactor">
    <cofactor evidence="8">
        <name>Co(2+)</name>
        <dbReference type="ChEBI" id="CHEBI:48828"/>
    </cofactor>
    <cofactor evidence="8">
        <name>Zn(2+)</name>
        <dbReference type="ChEBI" id="CHEBI:29105"/>
    </cofactor>
    <cofactor evidence="8">
        <name>Mn(2+)</name>
        <dbReference type="ChEBI" id="CHEBI:29035"/>
    </cofactor>
    <cofactor evidence="8">
        <name>Fe(2+)</name>
        <dbReference type="ChEBI" id="CHEBI:29033"/>
    </cofactor>
    <text evidence="8">Binds 2 divalent metal cations per subunit. Has a high-affinity and a low affinity metal-binding site. The true nature of the physiological cofactor is under debate. The enzyme is active with cobalt, zinc, manganese or divalent iron ions. Most likely, methionine aminopeptidases function as mononuclear Fe(2+)-metalloproteases under physiological conditions, and the catalytically relevant metal-binding site has been assigned to the histidine-containing high-affinity site.</text>
</comment>
<dbReference type="Proteomes" id="UP000030678">
    <property type="component" value="Unassembled WGS sequence"/>
</dbReference>
<feature type="binding site" evidence="8">
    <location>
        <position position="322"/>
    </location>
    <ligand>
        <name>a divalent metal cation</name>
        <dbReference type="ChEBI" id="CHEBI:60240"/>
        <label>2</label>
        <note>catalytic</note>
    </ligand>
</feature>
<evidence type="ECO:0000256" key="3">
    <source>
        <dbReference type="ARBA" id="ARBA00022438"/>
    </source>
</evidence>
<dbReference type="EC" id="3.4.11.18" evidence="8"/>
<keyword evidence="4 8" id="KW-0963">Cytoplasm</keyword>
<feature type="binding site" evidence="8">
    <location>
        <position position="253"/>
    </location>
    <ligand>
        <name>a divalent metal cation</name>
        <dbReference type="ChEBI" id="CHEBI:60240"/>
        <label>2</label>
        <note>catalytic</note>
    </ligand>
</feature>
<evidence type="ECO:0000256" key="2">
    <source>
        <dbReference type="ARBA" id="ARBA00001954"/>
    </source>
</evidence>
<name>V9DA32_9EURO</name>
<feature type="binding site" evidence="8">
    <location>
        <position position="242"/>
    </location>
    <ligand>
        <name>a divalent metal cation</name>
        <dbReference type="ChEBI" id="CHEBI:60240"/>
        <label>1</label>
    </ligand>
</feature>
<comment type="catalytic activity">
    <reaction evidence="1 8 9">
        <text>Release of N-terminal amino acids, preferentially methionine, from peptides and arylamides.</text>
        <dbReference type="EC" id="3.4.11.18"/>
    </reaction>
</comment>
<feature type="binding site" evidence="8">
    <location>
        <position position="330"/>
    </location>
    <ligand>
        <name>substrate</name>
    </ligand>
</feature>
<feature type="compositionally biased region" description="Basic and acidic residues" evidence="10">
    <location>
        <begin position="31"/>
        <end position="40"/>
    </location>
</feature>
<reference evidence="12 13" key="1">
    <citation type="submission" date="2013-03" db="EMBL/GenBank/DDBJ databases">
        <title>The Genome Sequence of Cladophialophora carrionii CBS 160.54.</title>
        <authorList>
            <consortium name="The Broad Institute Genomics Platform"/>
            <person name="Cuomo C."/>
            <person name="de Hoog S."/>
            <person name="Gorbushina A."/>
            <person name="Walker B."/>
            <person name="Young S.K."/>
            <person name="Zeng Q."/>
            <person name="Gargeya S."/>
            <person name="Fitzgerald M."/>
            <person name="Haas B."/>
            <person name="Abouelleil A."/>
            <person name="Allen A.W."/>
            <person name="Alvarado L."/>
            <person name="Arachchi H.M."/>
            <person name="Berlin A.M."/>
            <person name="Chapman S.B."/>
            <person name="Gainer-Dewar J."/>
            <person name="Goldberg J."/>
            <person name="Griggs A."/>
            <person name="Gujja S."/>
            <person name="Hansen M."/>
            <person name="Howarth C."/>
            <person name="Imamovic A."/>
            <person name="Ireland A."/>
            <person name="Larimer J."/>
            <person name="McCowan C."/>
            <person name="Murphy C."/>
            <person name="Pearson M."/>
            <person name="Poon T.W."/>
            <person name="Priest M."/>
            <person name="Roberts A."/>
            <person name="Saif S."/>
            <person name="Shea T."/>
            <person name="Sisk P."/>
            <person name="Sykes S."/>
            <person name="Wortman J."/>
            <person name="Nusbaum C."/>
            <person name="Birren B."/>
        </authorList>
    </citation>
    <scope>NUCLEOTIDE SEQUENCE [LARGE SCALE GENOMIC DNA]</scope>
    <source>
        <strain evidence="12 13">CBS 160.54</strain>
    </source>
</reference>
<evidence type="ECO:0000256" key="9">
    <source>
        <dbReference type="RuleBase" id="RU003653"/>
    </source>
</evidence>
<dbReference type="GO" id="GO:0070006">
    <property type="term" value="F:metalloaminopeptidase activity"/>
    <property type="evidence" value="ECO:0007669"/>
    <property type="project" value="UniProtKB-UniRule"/>
</dbReference>
<dbReference type="GO" id="GO:0046872">
    <property type="term" value="F:metal ion binding"/>
    <property type="evidence" value="ECO:0007669"/>
    <property type="project" value="UniProtKB-UniRule"/>
</dbReference>
<dbReference type="PANTHER" id="PTHR45777:SF1">
    <property type="entry name" value="METHIONINE AMINOPEPTIDASE 2-2"/>
    <property type="match status" value="1"/>
</dbReference>
<feature type="binding site" evidence="8">
    <location>
        <position position="355"/>
    </location>
    <ligand>
        <name>a divalent metal cation</name>
        <dbReference type="ChEBI" id="CHEBI:60240"/>
        <label>2</label>
        <note>catalytic</note>
    </ligand>
</feature>
<dbReference type="OrthoDB" id="7848262at2759"/>
<protein>
    <recommendedName>
        <fullName evidence="8">Methionine aminopeptidase 2</fullName>
        <shortName evidence="8">MAP 2</shortName>
        <shortName evidence="8">MetAP 2</shortName>
        <ecNumber evidence="8">3.4.11.18</ecNumber>
    </recommendedName>
    <alternativeName>
        <fullName evidence="8">Peptidase M</fullName>
    </alternativeName>
</protein>
<dbReference type="HOGENOM" id="CLU_015857_7_1_1"/>
<dbReference type="SUPFAM" id="SSF46785">
    <property type="entry name" value="Winged helix' DNA-binding domain"/>
    <property type="match status" value="1"/>
</dbReference>
<comment type="similarity">
    <text evidence="8">Belongs to the peptidase M24A family. Methionine aminopeptidase eukaryotic type 2 subfamily.</text>
</comment>
<evidence type="ECO:0000256" key="7">
    <source>
        <dbReference type="ARBA" id="ARBA00022801"/>
    </source>
</evidence>
<dbReference type="Gene3D" id="1.10.10.10">
    <property type="entry name" value="Winged helix-like DNA-binding domain superfamily/Winged helix DNA-binding domain"/>
    <property type="match status" value="1"/>
</dbReference>
<dbReference type="GeneID" id="19983996"/>
<evidence type="ECO:0000259" key="11">
    <source>
        <dbReference type="Pfam" id="PF00557"/>
    </source>
</evidence>
<evidence type="ECO:0000256" key="8">
    <source>
        <dbReference type="HAMAP-Rule" id="MF_03175"/>
    </source>
</evidence>
<dbReference type="InterPro" id="IPR036388">
    <property type="entry name" value="WH-like_DNA-bd_sf"/>
</dbReference>
<feature type="compositionally biased region" description="Acidic residues" evidence="10">
    <location>
        <begin position="48"/>
        <end position="57"/>
    </location>
</feature>
<dbReference type="Gene3D" id="3.90.230.10">
    <property type="entry name" value="Creatinase/methionine aminopeptidase superfamily"/>
    <property type="match status" value="1"/>
</dbReference>
<dbReference type="InterPro" id="IPR036390">
    <property type="entry name" value="WH_DNA-bd_sf"/>
</dbReference>
<dbReference type="HAMAP" id="MF_03175">
    <property type="entry name" value="MetAP_2_euk"/>
    <property type="match status" value="1"/>
</dbReference>
<dbReference type="VEuPathDB" id="FungiDB:G647_05503"/>
<feature type="compositionally biased region" description="Basic residues" evidence="10">
    <location>
        <begin position="81"/>
        <end position="93"/>
    </location>
</feature>
<feature type="region of interest" description="Disordered" evidence="10">
    <location>
        <begin position="1"/>
        <end position="130"/>
    </location>
</feature>
<evidence type="ECO:0000256" key="5">
    <source>
        <dbReference type="ARBA" id="ARBA00022670"/>
    </source>
</evidence>
<feature type="binding site" evidence="8">
    <location>
        <position position="221"/>
    </location>
    <ligand>
        <name>substrate</name>
    </ligand>
</feature>
<keyword evidence="6 8" id="KW-0479">Metal-binding</keyword>
<dbReference type="InterPro" id="IPR000994">
    <property type="entry name" value="Pept_M24"/>
</dbReference>
<keyword evidence="5 8" id="KW-0645">Protease</keyword>
<dbReference type="GO" id="GO:0005737">
    <property type="term" value="C:cytoplasm"/>
    <property type="evidence" value="ECO:0007669"/>
    <property type="project" value="UniProtKB-SubCell"/>
</dbReference>
<dbReference type="RefSeq" id="XP_008728055.1">
    <property type="nucleotide sequence ID" value="XM_008729833.1"/>
</dbReference>
<keyword evidence="7 8" id="KW-0378">Hydrolase</keyword>
<proteinExistence type="inferred from homology"/>
<evidence type="ECO:0000313" key="12">
    <source>
        <dbReference type="EMBL" id="ETI23700.1"/>
    </source>
</evidence>
<dbReference type="NCBIfam" id="TIGR00501">
    <property type="entry name" value="met_pdase_II"/>
    <property type="match status" value="1"/>
</dbReference>
<evidence type="ECO:0000256" key="4">
    <source>
        <dbReference type="ARBA" id="ARBA00022490"/>
    </source>
</evidence>
<feature type="domain" description="Peptidase M24" evidence="11">
    <location>
        <begin position="152"/>
        <end position="371"/>
    </location>
</feature>
<dbReference type="CDD" id="cd01088">
    <property type="entry name" value="MetAP2"/>
    <property type="match status" value="1"/>
</dbReference>
<feature type="binding site" evidence="8">
    <location>
        <position position="253"/>
    </location>
    <ligand>
        <name>a divalent metal cation</name>
        <dbReference type="ChEBI" id="CHEBI:60240"/>
        <label>1</label>
    </ligand>
</feature>
<dbReference type="PRINTS" id="PR00599">
    <property type="entry name" value="MAPEPTIDASE"/>
</dbReference>
<dbReference type="InterPro" id="IPR002468">
    <property type="entry name" value="Pept_M24A_MAP2"/>
</dbReference>
<feature type="binding site" evidence="8">
    <location>
        <position position="451"/>
    </location>
    <ligand>
        <name>a divalent metal cation</name>
        <dbReference type="ChEBI" id="CHEBI:60240"/>
        <label>2</label>
        <note>catalytic</note>
    </ligand>
</feature>
<evidence type="ECO:0000256" key="6">
    <source>
        <dbReference type="ARBA" id="ARBA00022723"/>
    </source>
</evidence>
<evidence type="ECO:0000313" key="13">
    <source>
        <dbReference type="Proteomes" id="UP000030678"/>
    </source>
</evidence>
<dbReference type="GO" id="GO:0006508">
    <property type="term" value="P:proteolysis"/>
    <property type="evidence" value="ECO:0007669"/>
    <property type="project" value="UniProtKB-KW"/>
</dbReference>
<comment type="function">
    <text evidence="8 9">Cotranslationally removes the N-terminal methionine from nascent proteins. The N-terminal methionine is often cleaved when the second residue in the primary sequence is small and uncharged (Met-Ala-, Cys, Gly, Pro, Ser, Thr, or Val).</text>
</comment>
<dbReference type="Pfam" id="PF00557">
    <property type="entry name" value="Peptidase_M24"/>
    <property type="match status" value="1"/>
</dbReference>
<sequence>MGTKTPQNEGRRDNGGPPNSDGTCCTGGEPRGSHTSRDGDGCLGNGGGDDESDGDGDGEGKETNLGPLAATSPAEVADAPKKRRKPKKKRKKGPTPLPTEQSSPPRVLLSSLFPSGECPEGELQHYTKGPTAAAEARYNARQSSVDDVFLQNYRKAAEVHRQTRRWVQESVKPGQTLLDIAEGIEDSVRALLGHTGLETGDSLKAGMGFPTGLCLNHQVAHYTPNPGQKDVVLQHQDVLTVDFGVHINGWIVDSAFTMAFDHTYDNLLAAVKDATNTGVKAAGVDVRISDVSAAIQEVMESYEVDIRGKTFPVKPVRNLSAHDIKQYRIHGGKSIPFVKNSDQTKMDEGEVFAIETFGTTGRGYVHDDVGIYGYGLNHDSPLNVPLPLASARRLHKTIRENFSTLVFCRRYLDRLGLERYLAGMNSLVSHGIVEAYLPLADVEGSYSAQFEHTFLLRETHKEVFSRGDDY</sequence>
<organism evidence="12 13">
    <name type="scientific">Cladophialophora carrionii CBS 160.54</name>
    <dbReference type="NCBI Taxonomy" id="1279043"/>
    <lineage>
        <taxon>Eukaryota</taxon>
        <taxon>Fungi</taxon>
        <taxon>Dikarya</taxon>
        <taxon>Ascomycota</taxon>
        <taxon>Pezizomycotina</taxon>
        <taxon>Eurotiomycetes</taxon>
        <taxon>Chaetothyriomycetidae</taxon>
        <taxon>Chaetothyriales</taxon>
        <taxon>Herpotrichiellaceae</taxon>
        <taxon>Cladophialophora</taxon>
    </lineage>
</organism>
<comment type="cofactor">
    <cofactor evidence="2">
        <name>Fe(2+)</name>
        <dbReference type="ChEBI" id="CHEBI:29033"/>
    </cofactor>
</comment>
<dbReference type="EMBL" id="KB822705">
    <property type="protein sequence ID" value="ETI23700.1"/>
    <property type="molecule type" value="Genomic_DNA"/>
</dbReference>
<evidence type="ECO:0000256" key="10">
    <source>
        <dbReference type="SAM" id="MobiDB-lite"/>
    </source>
</evidence>
<comment type="subcellular location">
    <subcellularLocation>
        <location evidence="8">Cytoplasm</location>
    </subcellularLocation>
</comment>
<dbReference type="InterPro" id="IPR050247">
    <property type="entry name" value="Met_Aminopeptidase_Type2"/>
</dbReference>
<dbReference type="GO" id="GO:0004239">
    <property type="term" value="F:initiator methionyl aminopeptidase activity"/>
    <property type="evidence" value="ECO:0007669"/>
    <property type="project" value="UniProtKB-UniRule"/>
</dbReference>
<evidence type="ECO:0000256" key="1">
    <source>
        <dbReference type="ARBA" id="ARBA00000294"/>
    </source>
</evidence>
<dbReference type="AlphaFoldDB" id="V9DA32"/>
<dbReference type="InterPro" id="IPR036005">
    <property type="entry name" value="Creatinase/aminopeptidase-like"/>
</dbReference>
<feature type="binding site" evidence="8">
    <location>
        <position position="451"/>
    </location>
    <ligand>
        <name>a divalent metal cation</name>
        <dbReference type="ChEBI" id="CHEBI:60240"/>
        <label>1</label>
    </ligand>
</feature>
<gene>
    <name evidence="12" type="ORF">G647_05503</name>
</gene>
<dbReference type="SUPFAM" id="SSF55920">
    <property type="entry name" value="Creatinase/aminopeptidase"/>
    <property type="match status" value="1"/>
</dbReference>
<dbReference type="InterPro" id="IPR001714">
    <property type="entry name" value="Pept_M24_MAP"/>
</dbReference>
<dbReference type="PANTHER" id="PTHR45777">
    <property type="entry name" value="METHIONINE AMINOPEPTIDASE 2"/>
    <property type="match status" value="1"/>
</dbReference>
<keyword evidence="3 8" id="KW-0031">Aminopeptidase</keyword>